<comment type="caution">
    <text evidence="7">The sequence shown here is derived from an EMBL/GenBank/DDBJ whole genome shotgun (WGS) entry which is preliminary data.</text>
</comment>
<dbReference type="PROSITE" id="PS51682">
    <property type="entry name" value="SAM_OMT_I"/>
    <property type="match status" value="1"/>
</dbReference>
<dbReference type="STRING" id="1081105.A0A166ZVS8"/>
<evidence type="ECO:0000256" key="1">
    <source>
        <dbReference type="ARBA" id="ARBA00012880"/>
    </source>
</evidence>
<accession>A0A166ZVS8</accession>
<dbReference type="Proteomes" id="UP000243498">
    <property type="component" value="Unassembled WGS sequence"/>
</dbReference>
<dbReference type="AlphaFoldDB" id="A0A166ZVS8"/>
<dbReference type="GO" id="GO:0008171">
    <property type="term" value="F:O-methyltransferase activity"/>
    <property type="evidence" value="ECO:0007669"/>
    <property type="project" value="InterPro"/>
</dbReference>
<dbReference type="PANTHER" id="PTHR43836:SF2">
    <property type="entry name" value="CATECHOL O-METHYLTRANSFERASE 1-RELATED"/>
    <property type="match status" value="1"/>
</dbReference>
<dbReference type="SUPFAM" id="SSF53335">
    <property type="entry name" value="S-adenosyl-L-methionine-dependent methyltransferases"/>
    <property type="match status" value="1"/>
</dbReference>
<evidence type="ECO:0000256" key="4">
    <source>
        <dbReference type="ARBA" id="ARBA00022691"/>
    </source>
</evidence>
<dbReference type="PANTHER" id="PTHR43836">
    <property type="entry name" value="CATECHOL O-METHYLTRANSFERASE 1-RELATED"/>
    <property type="match status" value="1"/>
</dbReference>
<comment type="similarity">
    <text evidence="6">Belongs to the class I-like SAM-binding methyltransferase superfamily. Cation-dependent O-methyltransferase family.</text>
</comment>
<evidence type="ECO:0000256" key="3">
    <source>
        <dbReference type="ARBA" id="ARBA00022679"/>
    </source>
</evidence>
<dbReference type="Gene3D" id="3.40.50.150">
    <property type="entry name" value="Vaccinia Virus protein VP39"/>
    <property type="match status" value="1"/>
</dbReference>
<dbReference type="InterPro" id="IPR029063">
    <property type="entry name" value="SAM-dependent_MTases_sf"/>
</dbReference>
<dbReference type="Pfam" id="PF01596">
    <property type="entry name" value="Methyltransf_3"/>
    <property type="match status" value="1"/>
</dbReference>
<keyword evidence="2" id="KW-0489">Methyltransferase</keyword>
<dbReference type="OrthoDB" id="186626at2759"/>
<sequence length="282" mass="30822">MGTFDEDKAYARQEDVYFDDGREDELLKYILSRDDIRDLEGSPHKVLAAIDSFGTQRYLMNVGQCKGEIVTDLISRAKPKTMVELGGYVGYSAILFADAVRAAGGKRYFCLEHNPRFASIISKLTDLAGLGDMVTVLVGDSGDSLGQLKSQGTMTHIDVLFLDHHKPLYLRDLKLCEELGFIQPGTILAADNVIKPGNPPYLEYVRSSVEQKKQALSCSNATPNKGEANRECASVGSETCSREAGQGHGRPALVYESQLVRSFEPTGVPDGIEITHCVGLDL</sequence>
<evidence type="ECO:0000256" key="2">
    <source>
        <dbReference type="ARBA" id="ARBA00022603"/>
    </source>
</evidence>
<dbReference type="InterPro" id="IPR002935">
    <property type="entry name" value="SAM_O-MeTrfase"/>
</dbReference>
<evidence type="ECO:0000256" key="6">
    <source>
        <dbReference type="ARBA" id="ARBA00023453"/>
    </source>
</evidence>
<dbReference type="GO" id="GO:0006584">
    <property type="term" value="P:catecholamine metabolic process"/>
    <property type="evidence" value="ECO:0007669"/>
    <property type="project" value="UniProtKB-KW"/>
</dbReference>
<gene>
    <name evidence="7" type="ORF">NOR_06681</name>
</gene>
<evidence type="ECO:0000256" key="5">
    <source>
        <dbReference type="ARBA" id="ARBA00022939"/>
    </source>
</evidence>
<protein>
    <recommendedName>
        <fullName evidence="1">catechol O-methyltransferase</fullName>
        <ecNumber evidence="1">2.1.1.6</ecNumber>
    </recommendedName>
</protein>
<reference evidence="7 8" key="1">
    <citation type="journal article" date="2016" name="Genome Biol. Evol.">
        <title>Divergent and convergent evolution of fungal pathogenicity.</title>
        <authorList>
            <person name="Shang Y."/>
            <person name="Xiao G."/>
            <person name="Zheng P."/>
            <person name="Cen K."/>
            <person name="Zhan S."/>
            <person name="Wang C."/>
        </authorList>
    </citation>
    <scope>NUCLEOTIDE SEQUENCE [LARGE SCALE GENOMIC DNA]</scope>
    <source>
        <strain evidence="7 8">RCEF 4871</strain>
    </source>
</reference>
<organism evidence="7 8">
    <name type="scientific">Metarhizium rileyi (strain RCEF 4871)</name>
    <name type="common">Nomuraea rileyi</name>
    <dbReference type="NCBI Taxonomy" id="1649241"/>
    <lineage>
        <taxon>Eukaryota</taxon>
        <taxon>Fungi</taxon>
        <taxon>Dikarya</taxon>
        <taxon>Ascomycota</taxon>
        <taxon>Pezizomycotina</taxon>
        <taxon>Sordariomycetes</taxon>
        <taxon>Hypocreomycetidae</taxon>
        <taxon>Hypocreales</taxon>
        <taxon>Clavicipitaceae</taxon>
        <taxon>Metarhizium</taxon>
    </lineage>
</organism>
<dbReference type="GO" id="GO:0032259">
    <property type="term" value="P:methylation"/>
    <property type="evidence" value="ECO:0007669"/>
    <property type="project" value="UniProtKB-KW"/>
</dbReference>
<dbReference type="EMBL" id="AZHC01000026">
    <property type="protein sequence ID" value="OAA38291.1"/>
    <property type="molecule type" value="Genomic_DNA"/>
</dbReference>
<keyword evidence="3" id="KW-0808">Transferase</keyword>
<evidence type="ECO:0000313" key="7">
    <source>
        <dbReference type="EMBL" id="OAA38291.1"/>
    </source>
</evidence>
<name>A0A166ZVS8_METRR</name>
<keyword evidence="4" id="KW-0949">S-adenosyl-L-methionine</keyword>
<proteinExistence type="inferred from homology"/>
<dbReference type="EC" id="2.1.1.6" evidence="1"/>
<keyword evidence="5" id="KW-0128">Catecholamine metabolism</keyword>
<evidence type="ECO:0000313" key="8">
    <source>
        <dbReference type="Proteomes" id="UP000243498"/>
    </source>
</evidence>
<keyword evidence="8" id="KW-1185">Reference proteome</keyword>
<dbReference type="OMA" id="VEITRCV"/>